<dbReference type="Gene3D" id="1.20.1250.20">
    <property type="entry name" value="MFS general substrate transporter like domains"/>
    <property type="match status" value="1"/>
</dbReference>
<keyword evidence="13" id="KW-1185">Reference proteome</keyword>
<reference evidence="12" key="2">
    <citation type="submission" date="2023-05" db="EMBL/GenBank/DDBJ databases">
        <authorList>
            <person name="Fouks B."/>
        </authorList>
    </citation>
    <scope>NUCLEOTIDE SEQUENCE</scope>
    <source>
        <strain evidence="12">Stay&amp;Tobe</strain>
        <tissue evidence="12">Testes</tissue>
    </source>
</reference>
<dbReference type="InterPro" id="IPR036259">
    <property type="entry name" value="MFS_trans_sf"/>
</dbReference>
<feature type="domain" description="Major facilitator superfamily (MFS) profile" evidence="11">
    <location>
        <begin position="30"/>
        <end position="473"/>
    </location>
</feature>
<dbReference type="PROSITE" id="PS00217">
    <property type="entry name" value="SUGAR_TRANSPORT_2"/>
    <property type="match status" value="1"/>
</dbReference>
<feature type="transmembrane region" description="Helical" evidence="10">
    <location>
        <begin position="108"/>
        <end position="127"/>
    </location>
</feature>
<feature type="transmembrane region" description="Helical" evidence="10">
    <location>
        <begin position="168"/>
        <end position="186"/>
    </location>
</feature>
<comment type="similarity">
    <text evidence="7">Belongs to the major facilitator superfamily. Sugar transporter (TC 2.A.1.1) family. Trehalose transporter subfamily.</text>
</comment>
<dbReference type="NCBIfam" id="TIGR00879">
    <property type="entry name" value="SP"/>
    <property type="match status" value="1"/>
</dbReference>
<evidence type="ECO:0000256" key="10">
    <source>
        <dbReference type="SAM" id="Phobius"/>
    </source>
</evidence>
<dbReference type="PANTHER" id="PTHR48021">
    <property type="match status" value="1"/>
</dbReference>
<dbReference type="InterPro" id="IPR005828">
    <property type="entry name" value="MFS_sugar_transport-like"/>
</dbReference>
<dbReference type="CDD" id="cd17358">
    <property type="entry name" value="MFS_GLUT6_8_Class3_like"/>
    <property type="match status" value="1"/>
</dbReference>
<sequence length="487" mass="54309">RKGEEYIMEQMESQEEETERRPSKLRRKGIQHFAAWSATLSAACAGAVDGWTASGIPYLEQPYNLTDNITMRGINYDEGSWIGSLSPLGSLIGAIPAGYLADFMGRRNLLLLMSIPMFIGWVLILVAHRSIPMLYSARFLQGFTCGVITVASPLYSEEIAEVKIRGALGVYLDLNFNLGIFYVYLLGALLPYLSMSLFCTVLPVLFVVTFFWMPESPMYLLSKGKEKKAERALCRLRGTPNRRTADIVNELKEMQSYINNTDVNASQERGIKGIFVSMATFKAMTVIFGLMIFRQISGMNAILAYTVEIFQVAGSSVDPHLSTAIVGFIQLVATFFPCFVVDRAGRRILLILSAGGMAICLFAMVGRFYLLRKGIELEFMGWMPLVAVNVYIIACSIGLGPLPWFMMPELLSNEAKSWVSSIAVCLNWALAFVVTKFFPVMINELGSELTYFTFFLICIAGTLFVIFLVPETRGKSREQIQRELAGL</sequence>
<evidence type="ECO:0000256" key="3">
    <source>
        <dbReference type="ARBA" id="ARBA00022692"/>
    </source>
</evidence>
<evidence type="ECO:0000313" key="13">
    <source>
        <dbReference type="Proteomes" id="UP001233999"/>
    </source>
</evidence>
<evidence type="ECO:0000256" key="9">
    <source>
        <dbReference type="SAM" id="MobiDB-lite"/>
    </source>
</evidence>
<dbReference type="Pfam" id="PF00083">
    <property type="entry name" value="Sugar_tr"/>
    <property type="match status" value="1"/>
</dbReference>
<reference evidence="12" key="1">
    <citation type="journal article" date="2023" name="IScience">
        <title>Live-bearing cockroach genome reveals convergent evolutionary mechanisms linked to viviparity in insects and beyond.</title>
        <authorList>
            <person name="Fouks B."/>
            <person name="Harrison M.C."/>
            <person name="Mikhailova A.A."/>
            <person name="Marchal E."/>
            <person name="English S."/>
            <person name="Carruthers M."/>
            <person name="Jennings E.C."/>
            <person name="Chiamaka E.L."/>
            <person name="Frigard R.A."/>
            <person name="Pippel M."/>
            <person name="Attardo G.M."/>
            <person name="Benoit J.B."/>
            <person name="Bornberg-Bauer E."/>
            <person name="Tobe S.S."/>
        </authorList>
    </citation>
    <scope>NUCLEOTIDE SEQUENCE</scope>
    <source>
        <strain evidence="12">Stay&amp;Tobe</strain>
    </source>
</reference>
<evidence type="ECO:0000259" key="11">
    <source>
        <dbReference type="PROSITE" id="PS50850"/>
    </source>
</evidence>
<name>A0AAD8E2E0_DIPPU</name>
<keyword evidence="5 10" id="KW-0472">Membrane</keyword>
<feature type="transmembrane region" description="Helical" evidence="10">
    <location>
        <begin position="192"/>
        <end position="213"/>
    </location>
</feature>
<dbReference type="InterPro" id="IPR020846">
    <property type="entry name" value="MFS_dom"/>
</dbReference>
<gene>
    <name evidence="12" type="ORF">L9F63_008630</name>
</gene>
<feature type="transmembrane region" description="Helical" evidence="10">
    <location>
        <begin position="382"/>
        <end position="406"/>
    </location>
</feature>
<dbReference type="InterPro" id="IPR005829">
    <property type="entry name" value="Sugar_transporter_CS"/>
</dbReference>
<feature type="non-terminal residue" evidence="12">
    <location>
        <position position="487"/>
    </location>
</feature>
<evidence type="ECO:0000256" key="1">
    <source>
        <dbReference type="ARBA" id="ARBA00004651"/>
    </source>
</evidence>
<dbReference type="InterPro" id="IPR003663">
    <property type="entry name" value="Sugar/inositol_transpt"/>
</dbReference>
<feature type="transmembrane region" description="Helical" evidence="10">
    <location>
        <begin position="348"/>
        <end position="370"/>
    </location>
</feature>
<evidence type="ECO:0000256" key="2">
    <source>
        <dbReference type="ARBA" id="ARBA00022475"/>
    </source>
</evidence>
<feature type="transmembrane region" description="Helical" evidence="10">
    <location>
        <begin position="321"/>
        <end position="341"/>
    </location>
</feature>
<protein>
    <recommendedName>
        <fullName evidence="11">Major facilitator superfamily (MFS) profile domain-containing protein</fullName>
    </recommendedName>
</protein>
<dbReference type="FunFam" id="1.20.1250.20:FF:000055">
    <property type="entry name" value="Facilitated trehalose transporter Tret1-2 homolog"/>
    <property type="match status" value="1"/>
</dbReference>
<keyword evidence="4 10" id="KW-1133">Transmembrane helix</keyword>
<dbReference type="InterPro" id="IPR044775">
    <property type="entry name" value="MFS_ERD6/Tret1-like"/>
</dbReference>
<feature type="transmembrane region" description="Helical" evidence="10">
    <location>
        <begin position="79"/>
        <end position="101"/>
    </location>
</feature>
<evidence type="ECO:0000313" key="12">
    <source>
        <dbReference type="EMBL" id="KAJ9573972.1"/>
    </source>
</evidence>
<dbReference type="InterPro" id="IPR050549">
    <property type="entry name" value="MFS_Trehalose_Transporter"/>
</dbReference>
<dbReference type="PROSITE" id="PS50850">
    <property type="entry name" value="MFS"/>
    <property type="match status" value="1"/>
</dbReference>
<feature type="transmembrane region" description="Helical" evidence="10">
    <location>
        <begin position="139"/>
        <end position="156"/>
    </location>
</feature>
<dbReference type="PANTHER" id="PTHR48021:SF1">
    <property type="entry name" value="GH07001P-RELATED"/>
    <property type="match status" value="1"/>
</dbReference>
<dbReference type="AlphaFoldDB" id="A0AAD8E2E0"/>
<dbReference type="EMBL" id="JASPKZ010010662">
    <property type="protein sequence ID" value="KAJ9573972.1"/>
    <property type="molecule type" value="Genomic_DNA"/>
</dbReference>
<proteinExistence type="inferred from homology"/>
<feature type="transmembrane region" description="Helical" evidence="10">
    <location>
        <begin position="33"/>
        <end position="59"/>
    </location>
</feature>
<keyword evidence="2" id="KW-1003">Cell membrane</keyword>
<dbReference type="PRINTS" id="PR00171">
    <property type="entry name" value="SUGRTRNSPORT"/>
</dbReference>
<dbReference type="PROSITE" id="PS00216">
    <property type="entry name" value="SUGAR_TRANSPORT_1"/>
    <property type="match status" value="1"/>
</dbReference>
<keyword evidence="6" id="KW-0325">Glycoprotein</keyword>
<feature type="transmembrane region" description="Helical" evidence="10">
    <location>
        <begin position="450"/>
        <end position="469"/>
    </location>
</feature>
<evidence type="ECO:0000256" key="8">
    <source>
        <dbReference type="RuleBase" id="RU003346"/>
    </source>
</evidence>
<evidence type="ECO:0000256" key="6">
    <source>
        <dbReference type="ARBA" id="ARBA00023180"/>
    </source>
</evidence>
<organism evidence="12 13">
    <name type="scientific">Diploptera punctata</name>
    <name type="common">Pacific beetle cockroach</name>
    <dbReference type="NCBI Taxonomy" id="6984"/>
    <lineage>
        <taxon>Eukaryota</taxon>
        <taxon>Metazoa</taxon>
        <taxon>Ecdysozoa</taxon>
        <taxon>Arthropoda</taxon>
        <taxon>Hexapoda</taxon>
        <taxon>Insecta</taxon>
        <taxon>Pterygota</taxon>
        <taxon>Neoptera</taxon>
        <taxon>Polyneoptera</taxon>
        <taxon>Dictyoptera</taxon>
        <taxon>Blattodea</taxon>
        <taxon>Blaberoidea</taxon>
        <taxon>Blaberidae</taxon>
        <taxon>Diplopterinae</taxon>
        <taxon>Diploptera</taxon>
    </lineage>
</organism>
<accession>A0AAD8E2E0</accession>
<feature type="region of interest" description="Disordered" evidence="9">
    <location>
        <begin position="1"/>
        <end position="24"/>
    </location>
</feature>
<keyword evidence="8" id="KW-0813">Transport</keyword>
<dbReference type="SUPFAM" id="SSF103473">
    <property type="entry name" value="MFS general substrate transporter"/>
    <property type="match status" value="1"/>
</dbReference>
<keyword evidence="3 10" id="KW-0812">Transmembrane</keyword>
<evidence type="ECO:0000256" key="5">
    <source>
        <dbReference type="ARBA" id="ARBA00023136"/>
    </source>
</evidence>
<dbReference type="Proteomes" id="UP001233999">
    <property type="component" value="Unassembled WGS sequence"/>
</dbReference>
<feature type="transmembrane region" description="Helical" evidence="10">
    <location>
        <begin position="274"/>
        <end position="293"/>
    </location>
</feature>
<dbReference type="GO" id="GO:0051119">
    <property type="term" value="F:sugar transmembrane transporter activity"/>
    <property type="evidence" value="ECO:0007669"/>
    <property type="project" value="InterPro"/>
</dbReference>
<evidence type="ECO:0000256" key="4">
    <source>
        <dbReference type="ARBA" id="ARBA00022989"/>
    </source>
</evidence>
<comment type="caution">
    <text evidence="12">The sequence shown here is derived from an EMBL/GenBank/DDBJ whole genome shotgun (WGS) entry which is preliminary data.</text>
</comment>
<comment type="subcellular location">
    <subcellularLocation>
        <location evidence="1">Cell membrane</location>
        <topology evidence="1">Multi-pass membrane protein</topology>
    </subcellularLocation>
</comment>
<feature type="transmembrane region" description="Helical" evidence="10">
    <location>
        <begin position="418"/>
        <end position="438"/>
    </location>
</feature>
<dbReference type="GO" id="GO:0005886">
    <property type="term" value="C:plasma membrane"/>
    <property type="evidence" value="ECO:0007669"/>
    <property type="project" value="UniProtKB-SubCell"/>
</dbReference>
<evidence type="ECO:0000256" key="7">
    <source>
        <dbReference type="ARBA" id="ARBA00024348"/>
    </source>
</evidence>